<dbReference type="EMBL" id="CACVAZ010000086">
    <property type="protein sequence ID" value="CAA6813729.1"/>
    <property type="molecule type" value="Genomic_DNA"/>
</dbReference>
<proteinExistence type="predicted"/>
<protein>
    <submittedName>
        <fullName evidence="2">Uncharacterized protein</fullName>
    </submittedName>
</protein>
<sequence length="70" mass="8289">MAVPLISEEKALTLFESIKQSEYSWVVVQWDNEMKIKTQTRSSGRKSLWEDDEDPIDAKDNSVRYPREHF</sequence>
<gene>
    <name evidence="2" type="ORF">HELGO_WM40990</name>
</gene>
<name>A0A6S6ST66_9BACT</name>
<evidence type="ECO:0000256" key="1">
    <source>
        <dbReference type="SAM" id="MobiDB-lite"/>
    </source>
</evidence>
<dbReference type="AlphaFoldDB" id="A0A6S6ST66"/>
<organism evidence="2">
    <name type="scientific">uncultured Sulfurovum sp</name>
    <dbReference type="NCBI Taxonomy" id="269237"/>
    <lineage>
        <taxon>Bacteria</taxon>
        <taxon>Pseudomonadati</taxon>
        <taxon>Campylobacterota</taxon>
        <taxon>Epsilonproteobacteria</taxon>
        <taxon>Campylobacterales</taxon>
        <taxon>Sulfurovaceae</taxon>
        <taxon>Sulfurovum</taxon>
        <taxon>environmental samples</taxon>
    </lineage>
</organism>
<evidence type="ECO:0000313" key="2">
    <source>
        <dbReference type="EMBL" id="CAA6813729.1"/>
    </source>
</evidence>
<accession>A0A6S6ST66</accession>
<feature type="compositionally biased region" description="Basic and acidic residues" evidence="1">
    <location>
        <begin position="56"/>
        <end position="70"/>
    </location>
</feature>
<reference evidence="2" key="1">
    <citation type="submission" date="2020-01" db="EMBL/GenBank/DDBJ databases">
        <authorList>
            <person name="Meier V. D."/>
            <person name="Meier V D."/>
        </authorList>
    </citation>
    <scope>NUCLEOTIDE SEQUENCE</scope>
    <source>
        <strain evidence="2">HLG_WM_MAG_02</strain>
    </source>
</reference>
<feature type="region of interest" description="Disordered" evidence="1">
    <location>
        <begin position="39"/>
        <end position="70"/>
    </location>
</feature>